<dbReference type="PROSITE" id="PS01159">
    <property type="entry name" value="WW_DOMAIN_1"/>
    <property type="match status" value="1"/>
</dbReference>
<feature type="region of interest" description="Disordered" evidence="3">
    <location>
        <begin position="848"/>
        <end position="895"/>
    </location>
</feature>
<evidence type="ECO:0000313" key="7">
    <source>
        <dbReference type="Proteomes" id="UP001642464"/>
    </source>
</evidence>
<dbReference type="PROSITE" id="PS50020">
    <property type="entry name" value="WW_DOMAIN_2"/>
    <property type="match status" value="1"/>
</dbReference>
<gene>
    <name evidence="6" type="ORF">SCF082_LOCUS26446</name>
</gene>
<keyword evidence="1 2" id="KW-0694">RNA-binding</keyword>
<feature type="region of interest" description="Disordered" evidence="3">
    <location>
        <begin position="735"/>
        <end position="795"/>
    </location>
</feature>
<comment type="caution">
    <text evidence="6">The sequence shown here is derived from an EMBL/GenBank/DDBJ whole genome shotgun (WGS) entry which is preliminary data.</text>
</comment>
<feature type="compositionally biased region" description="Basic and acidic residues" evidence="3">
    <location>
        <begin position="740"/>
        <end position="749"/>
    </location>
</feature>
<dbReference type="InterPro" id="IPR000504">
    <property type="entry name" value="RRM_dom"/>
</dbReference>
<protein>
    <submittedName>
        <fullName evidence="6">CUGBP Elav-like family member 5 (CELF-5) (Bruno-like protein 5) (CUG-BP- and ETR-3-like factor 5) (RNA-binding protein BRUNOL-5)</fullName>
    </submittedName>
</protein>
<dbReference type="Pfam" id="PF00397">
    <property type="entry name" value="WW"/>
    <property type="match status" value="1"/>
</dbReference>
<evidence type="ECO:0000259" key="5">
    <source>
        <dbReference type="PROSITE" id="PS50102"/>
    </source>
</evidence>
<organism evidence="6 7">
    <name type="scientific">Durusdinium trenchii</name>
    <dbReference type="NCBI Taxonomy" id="1381693"/>
    <lineage>
        <taxon>Eukaryota</taxon>
        <taxon>Sar</taxon>
        <taxon>Alveolata</taxon>
        <taxon>Dinophyceae</taxon>
        <taxon>Suessiales</taxon>
        <taxon>Symbiodiniaceae</taxon>
        <taxon>Durusdinium</taxon>
    </lineage>
</organism>
<dbReference type="InterPro" id="IPR036020">
    <property type="entry name" value="WW_dom_sf"/>
</dbReference>
<dbReference type="SUPFAM" id="SSF54928">
    <property type="entry name" value="RNA-binding domain, RBD"/>
    <property type="match status" value="1"/>
</dbReference>
<feature type="domain" description="WW" evidence="4">
    <location>
        <begin position="820"/>
        <end position="853"/>
    </location>
</feature>
<dbReference type="InterPro" id="IPR035979">
    <property type="entry name" value="RBD_domain_sf"/>
</dbReference>
<reference evidence="6 7" key="1">
    <citation type="submission" date="2024-02" db="EMBL/GenBank/DDBJ databases">
        <authorList>
            <person name="Chen Y."/>
            <person name="Shah S."/>
            <person name="Dougan E. K."/>
            <person name="Thang M."/>
            <person name="Chan C."/>
        </authorList>
    </citation>
    <scope>NUCLEOTIDE SEQUENCE [LARGE SCALE GENOMIC DNA]</scope>
</reference>
<dbReference type="PANTHER" id="PTHR48027">
    <property type="entry name" value="HETEROGENEOUS NUCLEAR RIBONUCLEOPROTEIN 87F-RELATED"/>
    <property type="match status" value="1"/>
</dbReference>
<sequence>MSALYEQSTPEVLEINDTVAKVNILSFTDQDLDEGQLGGNISWRPPQDTSQAGRLPNTTNTNLCEVTHYRAYLAEDAAGHIERSPMFLETPVGTNQDLLPTDSTVVNATHLLIYTVSSLVEQSTPDYFLFFDMMASVSNVIFLDKDADFGQVGGVVEWQEPSDTSRVTHYVAYFSQDAAGLGKSQIGVDLPEGELNVTVPADTQLSYVDDSAGYAVVFTRSFLTEQTTPRALEVSDTASSIPYLHFTDLDLDEGQIGGYMQWQSPEENLCEMADFDLHNYTHLLIYAKTEAIVSHVNLADKDLDPLELGGTITWSPPDTLTLVTGYVVYLAQTAAGLGNVADLDLDLGDLGGEVAWQPSLDVAQVTGYFIYFSPAADGAERSLLGNTSDSVDRIGLSHNQKTGTLRHVLVYASSSLAEQSTPLSLPFNEARTDDQDTDSSVSAVNFTDRDLDAEELGGLISWAQPEDASLVTHFLVYLAEDQQGSNRSQAQQRSLQTEMLFTGPHVQAAQDLDAYDLGGPITWQVLGDETLVSSVSARGSNRSQLGTTEALDLVGTDFIDVPVDFVQGLLTHIQIYTRSSLVEQTTPYVFAINNTNSSVSNIVFLDDDLDDDELGGNISWQLPEDLSQATWMHLFFTNGESFLKPLAGDTFATVQSPNFTDQDLDEEDLGGTLSWLEPVPWLQIYDGAEVSGLHTADNARSAWYVIYLSTDAVVFVSNQTYNELPHAMAKNSSGWGESQWVKREERTGSKGDGMTKGGKKGQKGQKGKGKGDGKKGWRREEWRSEEFEESRSQLSSHAQDFIPSGLYDYDFLSLQYWEMQSDTHGWREFADHEGTKYYHNSKTGVTQWERPPELDLPPETKVKPAEDGQMKGFSRKKDPRKEGKGHFGKGGLKDSNGRKEYFGPYGNIVSAKVMKELGTGRSRGFGFVSYELQSDAAAAIKKMQGYKILGKRLKVEFKKGEEPEGEEKSEKQPAKTSCDDERLIGYLRAISAQSVVQSLQESVALALSDTIASISSMDVSLKDYPSAASFVLIYTRSLLVEQTTPVGSFLNDSVASVRNVSFTDLDLDNLELGGNDLDAGELGGNVSWSEPQETQRMYEGVIAPERQKVQCFGYQDSSLVANYVVYLADLGGDRVQAADTTEEPGSRIYARPRCSFWTHYRHYPYILFLKDLDVLELGGEILWTKPLDDSFVTFYDVYLGNSSMGAFRSQLGLPVPVGTLQTFAPVDLPQDKSLRAFLRSDQPLSQYTDVLVYSESSLAEQTTPV</sequence>
<feature type="compositionally biased region" description="Basic residues" evidence="3">
    <location>
        <begin position="757"/>
        <end position="768"/>
    </location>
</feature>
<evidence type="ECO:0000313" key="6">
    <source>
        <dbReference type="EMBL" id="CAK9047114.1"/>
    </source>
</evidence>
<evidence type="ECO:0000259" key="4">
    <source>
        <dbReference type="PROSITE" id="PS50020"/>
    </source>
</evidence>
<dbReference type="Proteomes" id="UP001642464">
    <property type="component" value="Unassembled WGS sequence"/>
</dbReference>
<dbReference type="Pfam" id="PF00076">
    <property type="entry name" value="RRM_1"/>
    <property type="match status" value="1"/>
</dbReference>
<evidence type="ECO:0000256" key="3">
    <source>
        <dbReference type="SAM" id="MobiDB-lite"/>
    </source>
</evidence>
<proteinExistence type="predicted"/>
<name>A0ABP0M6I5_9DINO</name>
<dbReference type="InterPro" id="IPR052462">
    <property type="entry name" value="SLIRP/GR-RBP-like"/>
</dbReference>
<dbReference type="SMART" id="SM00360">
    <property type="entry name" value="RRM"/>
    <property type="match status" value="1"/>
</dbReference>
<evidence type="ECO:0000256" key="2">
    <source>
        <dbReference type="PROSITE-ProRule" id="PRU00176"/>
    </source>
</evidence>
<keyword evidence="7" id="KW-1185">Reference proteome</keyword>
<dbReference type="Gene3D" id="2.20.70.10">
    <property type="match status" value="1"/>
</dbReference>
<dbReference type="Gene3D" id="3.30.70.330">
    <property type="match status" value="1"/>
</dbReference>
<feature type="domain" description="RRM" evidence="5">
    <location>
        <begin position="899"/>
        <end position="960"/>
    </location>
</feature>
<evidence type="ECO:0000256" key="1">
    <source>
        <dbReference type="ARBA" id="ARBA00022884"/>
    </source>
</evidence>
<feature type="non-terminal residue" evidence="6">
    <location>
        <position position="1265"/>
    </location>
</feature>
<dbReference type="SMART" id="SM00456">
    <property type="entry name" value="WW"/>
    <property type="match status" value="1"/>
</dbReference>
<dbReference type="PROSITE" id="PS50102">
    <property type="entry name" value="RRM"/>
    <property type="match status" value="1"/>
</dbReference>
<feature type="compositionally biased region" description="Basic and acidic residues" evidence="3">
    <location>
        <begin position="769"/>
        <end position="791"/>
    </location>
</feature>
<feature type="compositionally biased region" description="Basic and acidic residues" evidence="3">
    <location>
        <begin position="850"/>
        <end position="895"/>
    </location>
</feature>
<accession>A0ABP0M6I5</accession>
<dbReference type="CDD" id="cd00201">
    <property type="entry name" value="WW"/>
    <property type="match status" value="1"/>
</dbReference>
<dbReference type="InterPro" id="IPR001202">
    <property type="entry name" value="WW_dom"/>
</dbReference>
<dbReference type="EMBL" id="CAXAMM010020025">
    <property type="protein sequence ID" value="CAK9047114.1"/>
    <property type="molecule type" value="Genomic_DNA"/>
</dbReference>
<dbReference type="InterPro" id="IPR012677">
    <property type="entry name" value="Nucleotide-bd_a/b_plait_sf"/>
</dbReference>
<dbReference type="SUPFAM" id="SSF51045">
    <property type="entry name" value="WW domain"/>
    <property type="match status" value="1"/>
</dbReference>